<evidence type="ECO:0000313" key="4">
    <source>
        <dbReference type="Proteomes" id="UP000509460"/>
    </source>
</evidence>
<keyword evidence="1" id="KW-0472">Membrane</keyword>
<reference evidence="3 5" key="2">
    <citation type="submission" date="2020-04" db="EMBL/GenBank/DDBJ databases">
        <authorList>
            <person name="Abaymova A."/>
            <person name="Teymurazov M."/>
            <person name="Tazyna O."/>
            <person name="Chatushin Y."/>
            <person name="Svetoch E."/>
            <person name="Pereligyn V."/>
            <person name="Pohylenko V."/>
            <person name="Platonov M."/>
            <person name="Kartsev N."/>
            <person name="Skryabin Y."/>
            <person name="Sizova A."/>
            <person name="Solomentsev V."/>
            <person name="Kislichkina A."/>
            <person name="Bogun A."/>
        </authorList>
    </citation>
    <scope>NUCLEOTIDE SEQUENCE [LARGE SCALE GENOMIC DNA]</scope>
    <source>
        <strain evidence="3">SCPM-O-B-8398</strain>
        <strain evidence="5">SCPM-O-B-8398 (E28)</strain>
    </source>
</reference>
<evidence type="ECO:0000313" key="3">
    <source>
        <dbReference type="EMBL" id="NMP57828.1"/>
    </source>
</evidence>
<feature type="transmembrane region" description="Helical" evidence="1">
    <location>
        <begin position="66"/>
        <end position="89"/>
    </location>
</feature>
<evidence type="ECO:0000313" key="5">
    <source>
        <dbReference type="Proteomes" id="UP000557857"/>
    </source>
</evidence>
<evidence type="ECO:0000313" key="2">
    <source>
        <dbReference type="EMBL" id="BBM15597.1"/>
    </source>
</evidence>
<organism evidence="3 5">
    <name type="scientific">Enterococcus mundtii</name>
    <dbReference type="NCBI Taxonomy" id="53346"/>
    <lineage>
        <taxon>Bacteria</taxon>
        <taxon>Bacillati</taxon>
        <taxon>Bacillota</taxon>
        <taxon>Bacilli</taxon>
        <taxon>Lactobacillales</taxon>
        <taxon>Enterococcaceae</taxon>
        <taxon>Enterococcus</taxon>
    </lineage>
</organism>
<proteinExistence type="predicted"/>
<feature type="transmembrane region" description="Helical" evidence="1">
    <location>
        <begin position="95"/>
        <end position="116"/>
    </location>
</feature>
<accession>A0A848MV24</accession>
<sequence>MGKNENYAKSIKNWLTVISSVTFIVNTFQVSEIESVFLYSFTYLSSIGLAFYNLSPKGGQAKTRRVRMVQSAIACVAFNIIGNIVGGLHPIVKLIMLYIIKAAYLIFASLAIIYTFKDDSDLDTVEEKNVRINVRRKLQEKEEAKPFEVREKKKDEKKRFRKFISNKKVSKEDIK</sequence>
<keyword evidence="1" id="KW-0812">Transmembrane</keyword>
<feature type="transmembrane region" description="Helical" evidence="1">
    <location>
        <begin position="36"/>
        <end position="54"/>
    </location>
</feature>
<dbReference type="EMBL" id="JABCAG010000010">
    <property type="protein sequence ID" value="NMP57828.1"/>
    <property type="molecule type" value="Genomic_DNA"/>
</dbReference>
<name>A0A848MV24_ENTMU</name>
<protein>
    <submittedName>
        <fullName evidence="3">Uncharacterized protein</fullName>
    </submittedName>
</protein>
<dbReference type="AlphaFoldDB" id="A0A848MV24"/>
<dbReference type="EMBL" id="AP019810">
    <property type="protein sequence ID" value="BBM15597.1"/>
    <property type="molecule type" value="Genomic_DNA"/>
</dbReference>
<keyword evidence="1" id="KW-1133">Transmembrane helix</keyword>
<dbReference type="Proteomes" id="UP000509460">
    <property type="component" value="Chromosome"/>
</dbReference>
<dbReference type="RefSeq" id="WP_169058395.1">
    <property type="nucleotide sequence ID" value="NZ_AP019810.1"/>
</dbReference>
<evidence type="ECO:0000256" key="1">
    <source>
        <dbReference type="SAM" id="Phobius"/>
    </source>
</evidence>
<dbReference type="Proteomes" id="UP000557857">
    <property type="component" value="Unassembled WGS sequence"/>
</dbReference>
<reference evidence="2 4" key="1">
    <citation type="submission" date="2019-07" db="EMBL/GenBank/DDBJ databases">
        <title>antibiotic susceptibility of plant-derived lactic acid bacteria.</title>
        <authorList>
            <person name="Sugiyama M."/>
            <person name="Noda M."/>
        </authorList>
    </citation>
    <scope>NUCLEOTIDE SEQUENCE [LARGE SCALE GENOMIC DNA]</scope>
    <source>
        <strain evidence="2 4">15-1A</strain>
    </source>
</reference>
<gene>
    <name evidence="2" type="ORF">EM151A_2416</name>
    <name evidence="3" type="ORF">HI921_04980</name>
</gene>
<feature type="transmembrane region" description="Helical" evidence="1">
    <location>
        <begin position="12"/>
        <end position="30"/>
    </location>
</feature>